<organism evidence="1 2">
    <name type="scientific">Umbelopsis vinacea</name>
    <dbReference type="NCBI Taxonomy" id="44442"/>
    <lineage>
        <taxon>Eukaryota</taxon>
        <taxon>Fungi</taxon>
        <taxon>Fungi incertae sedis</taxon>
        <taxon>Mucoromycota</taxon>
        <taxon>Mucoromycotina</taxon>
        <taxon>Umbelopsidomycetes</taxon>
        <taxon>Umbelopsidales</taxon>
        <taxon>Umbelopsidaceae</taxon>
        <taxon>Umbelopsis</taxon>
    </lineage>
</organism>
<evidence type="ECO:0000313" key="1">
    <source>
        <dbReference type="EMBL" id="KAG2186833.1"/>
    </source>
</evidence>
<dbReference type="AlphaFoldDB" id="A0A8H7UP21"/>
<keyword evidence="2" id="KW-1185">Reference proteome</keyword>
<evidence type="ECO:0000313" key="2">
    <source>
        <dbReference type="Proteomes" id="UP000612746"/>
    </source>
</evidence>
<dbReference type="OrthoDB" id="2396376at2759"/>
<dbReference type="Proteomes" id="UP000612746">
    <property type="component" value="Unassembled WGS sequence"/>
</dbReference>
<sequence length="793" mass="88763">MLETSQHKRDIAMWQARNGFIYKTSHNRVVIVLEGSIQCHWEFPCPIFRVACCEDLTSDINAFVLTTDGVLREVERPAKRVKYTDESGKDFVVLSVRRDQVVTDAVSLAPTVWIQAYKMEDVPGCLIYHVDGSLVFWSIQGKRTVISSPVSVDSNYVKPDDAVCQLYIPAGRLSETMHSDKKRSDGILFGIGNGNIYYKAVDETREVCIMDHPDTLHSIHPISGPSMNRTGGKNIESVVVLTLEGTATVVYTKETSYHPEIRVLCLTSSVTAAIANIDHLYVLDDTHKLYQYTFLDKYDYSKGENLVLVATPSNDLPMVDIGLFKCTEGYEPRETELLAVLADGNLTNVPISETIPPYDEQNLQDQIQFTIQEIEKCRQSQTLLDETHYCLNSLLSEYNMTIHKLQRILDMKSKLKLKPGLKPAFTCNVKPKILPANLRSLISIETLLCVELQTDISIRWGENWHLCIEMDPCSTVIGEPVAREPAPGELLMCPLDDLQPAVKWERDFAVNARLIGLPVYVNISLAFFPFLTNVRDQHEDSIGKSSFIHASLGFYLLNVNAGGRILFPVHGIFLDMLCYAAPCPPLANSDFRGRKPITADTIEGSRAIMDIYGSAMKKCSGMVLPQSMLLKVRTMAPNRDNSSHLALLTLLSEGIDSQVLKEIVTEPETAVFTLPLDRKTPVTITVRRQHQQASEQHLHLHISVECPHPFILLKALQAITMRLSFNISENVEDMTDEIRNANATLDQAILHLEHLLQSKQAAAHDIVDAYSALSQHCQSLDLGIMVLEESSTV</sequence>
<gene>
    <name evidence="1" type="ORF">INT44_003059</name>
</gene>
<dbReference type="EMBL" id="JAEPRA010000004">
    <property type="protein sequence ID" value="KAG2186833.1"/>
    <property type="molecule type" value="Genomic_DNA"/>
</dbReference>
<accession>A0A8H7UP21</accession>
<name>A0A8H7UP21_9FUNG</name>
<proteinExistence type="predicted"/>
<comment type="caution">
    <text evidence="1">The sequence shown here is derived from an EMBL/GenBank/DDBJ whole genome shotgun (WGS) entry which is preliminary data.</text>
</comment>
<reference evidence="1" key="1">
    <citation type="submission" date="2020-12" db="EMBL/GenBank/DDBJ databases">
        <title>Metabolic potential, ecology and presence of endohyphal bacteria is reflected in genomic diversity of Mucoromycotina.</title>
        <authorList>
            <person name="Muszewska A."/>
            <person name="Okrasinska A."/>
            <person name="Steczkiewicz K."/>
            <person name="Drgas O."/>
            <person name="Orlowska M."/>
            <person name="Perlinska-Lenart U."/>
            <person name="Aleksandrzak-Piekarczyk T."/>
            <person name="Szatraj K."/>
            <person name="Zielenkiewicz U."/>
            <person name="Pilsyk S."/>
            <person name="Malc E."/>
            <person name="Mieczkowski P."/>
            <person name="Kruszewska J.S."/>
            <person name="Biernat P."/>
            <person name="Pawlowska J."/>
        </authorList>
    </citation>
    <scope>NUCLEOTIDE SEQUENCE</scope>
    <source>
        <strain evidence="1">WA0000051536</strain>
    </source>
</reference>
<protein>
    <submittedName>
        <fullName evidence="1">Uncharacterized protein</fullName>
    </submittedName>
</protein>